<dbReference type="AlphaFoldDB" id="A0AAE0P848"/>
<gene>
    <name evidence="3" type="ORF">B0H63DRAFT_64392</name>
</gene>
<reference evidence="3" key="1">
    <citation type="journal article" date="2023" name="Mol. Phylogenet. Evol.">
        <title>Genome-scale phylogeny and comparative genomics of the fungal order Sordariales.</title>
        <authorList>
            <person name="Hensen N."/>
            <person name="Bonometti L."/>
            <person name="Westerberg I."/>
            <person name="Brannstrom I.O."/>
            <person name="Guillou S."/>
            <person name="Cros-Aarteil S."/>
            <person name="Calhoun S."/>
            <person name="Haridas S."/>
            <person name="Kuo A."/>
            <person name="Mondo S."/>
            <person name="Pangilinan J."/>
            <person name="Riley R."/>
            <person name="LaButti K."/>
            <person name="Andreopoulos B."/>
            <person name="Lipzen A."/>
            <person name="Chen C."/>
            <person name="Yan M."/>
            <person name="Daum C."/>
            <person name="Ng V."/>
            <person name="Clum A."/>
            <person name="Steindorff A."/>
            <person name="Ohm R.A."/>
            <person name="Martin F."/>
            <person name="Silar P."/>
            <person name="Natvig D.O."/>
            <person name="Lalanne C."/>
            <person name="Gautier V."/>
            <person name="Ament-Velasquez S.L."/>
            <person name="Kruys A."/>
            <person name="Hutchinson M.I."/>
            <person name="Powell A.J."/>
            <person name="Barry K."/>
            <person name="Miller A.N."/>
            <person name="Grigoriev I.V."/>
            <person name="Debuchy R."/>
            <person name="Gladieux P."/>
            <person name="Hiltunen Thoren M."/>
            <person name="Johannesson H."/>
        </authorList>
    </citation>
    <scope>NUCLEOTIDE SEQUENCE</scope>
    <source>
        <strain evidence="3">CBS 232.78</strain>
    </source>
</reference>
<keyword evidence="1" id="KW-0175">Coiled coil</keyword>
<feature type="compositionally biased region" description="Polar residues" evidence="2">
    <location>
        <begin position="476"/>
        <end position="485"/>
    </location>
</feature>
<name>A0AAE0P848_9PEZI</name>
<feature type="compositionally biased region" description="Polar residues" evidence="2">
    <location>
        <begin position="389"/>
        <end position="407"/>
    </location>
</feature>
<comment type="caution">
    <text evidence="3">The sequence shown here is derived from an EMBL/GenBank/DDBJ whole genome shotgun (WGS) entry which is preliminary data.</text>
</comment>
<feature type="region of interest" description="Disordered" evidence="2">
    <location>
        <begin position="573"/>
        <end position="600"/>
    </location>
</feature>
<feature type="region of interest" description="Disordered" evidence="2">
    <location>
        <begin position="718"/>
        <end position="737"/>
    </location>
</feature>
<protein>
    <submittedName>
        <fullName evidence="3">Uncharacterized protein</fullName>
    </submittedName>
</protein>
<organism evidence="3 4">
    <name type="scientific">Podospora didyma</name>
    <dbReference type="NCBI Taxonomy" id="330526"/>
    <lineage>
        <taxon>Eukaryota</taxon>
        <taxon>Fungi</taxon>
        <taxon>Dikarya</taxon>
        <taxon>Ascomycota</taxon>
        <taxon>Pezizomycotina</taxon>
        <taxon>Sordariomycetes</taxon>
        <taxon>Sordariomycetidae</taxon>
        <taxon>Sordariales</taxon>
        <taxon>Podosporaceae</taxon>
        <taxon>Podospora</taxon>
    </lineage>
</organism>
<evidence type="ECO:0000256" key="2">
    <source>
        <dbReference type="SAM" id="MobiDB-lite"/>
    </source>
</evidence>
<feature type="compositionally biased region" description="Polar residues" evidence="2">
    <location>
        <begin position="693"/>
        <end position="708"/>
    </location>
</feature>
<evidence type="ECO:0000256" key="1">
    <source>
        <dbReference type="SAM" id="Coils"/>
    </source>
</evidence>
<reference evidence="3" key="2">
    <citation type="submission" date="2023-06" db="EMBL/GenBank/DDBJ databases">
        <authorList>
            <consortium name="Lawrence Berkeley National Laboratory"/>
            <person name="Haridas S."/>
            <person name="Hensen N."/>
            <person name="Bonometti L."/>
            <person name="Westerberg I."/>
            <person name="Brannstrom I.O."/>
            <person name="Guillou S."/>
            <person name="Cros-Aarteil S."/>
            <person name="Calhoun S."/>
            <person name="Kuo A."/>
            <person name="Mondo S."/>
            <person name="Pangilinan J."/>
            <person name="Riley R."/>
            <person name="LaButti K."/>
            <person name="Andreopoulos B."/>
            <person name="Lipzen A."/>
            <person name="Chen C."/>
            <person name="Yanf M."/>
            <person name="Daum C."/>
            <person name="Ng V."/>
            <person name="Clum A."/>
            <person name="Steindorff A."/>
            <person name="Ohm R."/>
            <person name="Martin F."/>
            <person name="Silar P."/>
            <person name="Natvig D."/>
            <person name="Lalanne C."/>
            <person name="Gautier V."/>
            <person name="Ament-velasquez S.L."/>
            <person name="Kruys A."/>
            <person name="Hutchinson M.I."/>
            <person name="Powell A.J."/>
            <person name="Barry K."/>
            <person name="Miller A.N."/>
            <person name="Grigoriev I.V."/>
            <person name="Debuchy R."/>
            <person name="Gladieux P."/>
            <person name="Thoren M.H."/>
            <person name="Johannesson H."/>
        </authorList>
    </citation>
    <scope>NUCLEOTIDE SEQUENCE</scope>
    <source>
        <strain evidence="3">CBS 232.78</strain>
    </source>
</reference>
<proteinExistence type="predicted"/>
<evidence type="ECO:0000313" key="4">
    <source>
        <dbReference type="Proteomes" id="UP001285441"/>
    </source>
</evidence>
<feature type="region of interest" description="Disordered" evidence="2">
    <location>
        <begin position="1"/>
        <end position="27"/>
    </location>
</feature>
<dbReference type="EMBL" id="JAULSW010000001">
    <property type="protein sequence ID" value="KAK3395133.1"/>
    <property type="molecule type" value="Genomic_DNA"/>
</dbReference>
<evidence type="ECO:0000313" key="3">
    <source>
        <dbReference type="EMBL" id="KAK3395133.1"/>
    </source>
</evidence>
<feature type="compositionally biased region" description="Basic and acidic residues" evidence="2">
    <location>
        <begin position="12"/>
        <end position="27"/>
    </location>
</feature>
<accession>A0AAE0P848</accession>
<sequence>MAAAVVDSSGAEAERRSQPHDAPQAKEDAMARLDAHAYGHANSHHAHSAAPLAAQPADLRCCCGRDECVFLRHNCSVLLSVERDVHTAAKMGQTLLARHEAYMASAERDRVELIGRIEQLEHDNADLEAHNKEADSETHSLRDELDQLNETVKDADTKIELLEATLRDSQREVRRLEGAAARAAELERQIAMLEEEQAELRNTVVHTQEEARTAMYRWRQAERGLNNLQDQLERMEKEAREERERHVEIIGRMERQRVMERELNTAAGRLKGAAAAKSMTDSKNSSNVVSHFVRDLLQDNATLQLGISELREMLVNSNDEIQMLREQLLYHQPAETHGGTPSTLRAELEMKDPPPPSPAKVSQELHVHHHYHVTHKPEAKKGLKKKRQGLTSGTFTPPHNSVPSTPRLQPLTWQHRGAPYHTVKESTATLSMPHNGRWSLLSEAPSEFAPSSVPSSPRSYNRNSILFDRSIMDTSLPASPTTSVDPMSPAWRGSHKKRPSELSGRSISAMAMFPKESANSRAGGPPSAYPHHPHPLTDLVLGDFSRNHNHNTTLYTTDDVPELTRNAHSADDTTIDTFSTDTDGNDPLSPGFAPESEDQFDPMMEQRPRRLRRVVSHESIMSLSNGMDIHTLKARPSQLTLRPLGLTAAGTNLSAVTARPTISRGGTDGRKGSLNLRDNLYGLSLPRVRDGNRTVSGPTKNATRQPSSGALGRIVSWRPWGGSNASSHPSPEPSPVTTPILSAITTIPALLNPAVALGGDKVSPQGSMSSTATFRAPGINQPGTIPGFNEYWAAHQRRGPPTKVAPDDVHQIQEAIREALQDA</sequence>
<feature type="region of interest" description="Disordered" evidence="2">
    <location>
        <begin position="476"/>
        <end position="504"/>
    </location>
</feature>
<feature type="region of interest" description="Disordered" evidence="2">
    <location>
        <begin position="690"/>
        <end position="711"/>
    </location>
</feature>
<keyword evidence="4" id="KW-1185">Reference proteome</keyword>
<feature type="region of interest" description="Disordered" evidence="2">
    <location>
        <begin position="333"/>
        <end position="410"/>
    </location>
</feature>
<feature type="coiled-coil region" evidence="1">
    <location>
        <begin position="103"/>
        <end position="252"/>
    </location>
</feature>
<dbReference type="Gene3D" id="1.10.287.1490">
    <property type="match status" value="1"/>
</dbReference>
<dbReference type="SUPFAM" id="SSF57997">
    <property type="entry name" value="Tropomyosin"/>
    <property type="match status" value="1"/>
</dbReference>
<dbReference type="Proteomes" id="UP001285441">
    <property type="component" value="Unassembled WGS sequence"/>
</dbReference>